<dbReference type="Gene3D" id="2.40.10.10">
    <property type="entry name" value="Trypsin-like serine proteases"/>
    <property type="match status" value="1"/>
</dbReference>
<reference evidence="9 10" key="1">
    <citation type="journal article" date="2017" name="Gigascience">
        <title>Draft genome of the honey bee ectoparasitic mite, Tropilaelaps mercedesae, is shaped by the parasitic life history.</title>
        <authorList>
            <person name="Dong X."/>
            <person name="Armstrong S.D."/>
            <person name="Xia D."/>
            <person name="Makepeace B.L."/>
            <person name="Darby A.C."/>
            <person name="Kadowaki T."/>
        </authorList>
    </citation>
    <scope>NUCLEOTIDE SEQUENCE [LARGE SCALE GENOMIC DNA]</scope>
    <source>
        <strain evidence="9">Wuxi-XJTLU</strain>
    </source>
</reference>
<keyword evidence="4 7" id="KW-0378">Hydrolase</keyword>
<dbReference type="AlphaFoldDB" id="A0A1V9X022"/>
<dbReference type="InterPro" id="IPR043504">
    <property type="entry name" value="Peptidase_S1_PA_chymotrypsin"/>
</dbReference>
<evidence type="ECO:0000256" key="4">
    <source>
        <dbReference type="ARBA" id="ARBA00022801"/>
    </source>
</evidence>
<dbReference type="FunFam" id="2.40.10.10:FF:000015">
    <property type="entry name" value="Atrial natriuretic peptide-converting enzyme"/>
    <property type="match status" value="1"/>
</dbReference>
<protein>
    <submittedName>
        <fullName evidence="9">Proclotting enzyme-like</fullName>
    </submittedName>
</protein>
<dbReference type="Pfam" id="PF00089">
    <property type="entry name" value="Trypsin"/>
    <property type="match status" value="1"/>
</dbReference>
<gene>
    <name evidence="9" type="ORF">BIW11_04887</name>
</gene>
<dbReference type="EMBL" id="MNPL01030631">
    <property type="protein sequence ID" value="OQR66915.1"/>
    <property type="molecule type" value="Genomic_DNA"/>
</dbReference>
<name>A0A1V9X022_9ACAR</name>
<dbReference type="CDD" id="cd00190">
    <property type="entry name" value="Tryp_SPc"/>
    <property type="match status" value="1"/>
</dbReference>
<dbReference type="STRING" id="418985.A0A1V9X022"/>
<dbReference type="GO" id="GO:0004252">
    <property type="term" value="F:serine-type endopeptidase activity"/>
    <property type="evidence" value="ECO:0007669"/>
    <property type="project" value="InterPro"/>
</dbReference>
<evidence type="ECO:0000256" key="1">
    <source>
        <dbReference type="ARBA" id="ARBA00004613"/>
    </source>
</evidence>
<dbReference type="PANTHER" id="PTHR24252">
    <property type="entry name" value="ACROSIN-RELATED"/>
    <property type="match status" value="1"/>
</dbReference>
<dbReference type="GO" id="GO:0005576">
    <property type="term" value="C:extracellular region"/>
    <property type="evidence" value="ECO:0007669"/>
    <property type="project" value="UniProtKB-SubCell"/>
</dbReference>
<evidence type="ECO:0000256" key="2">
    <source>
        <dbReference type="ARBA" id="ARBA00022525"/>
    </source>
</evidence>
<dbReference type="PRINTS" id="PR00722">
    <property type="entry name" value="CHYMOTRYPSIN"/>
</dbReference>
<feature type="domain" description="Peptidase S1" evidence="8">
    <location>
        <begin position="76"/>
        <end position="301"/>
    </location>
</feature>
<dbReference type="InterPro" id="IPR001254">
    <property type="entry name" value="Trypsin_dom"/>
</dbReference>
<comment type="caution">
    <text evidence="9">The sequence shown here is derived from an EMBL/GenBank/DDBJ whole genome shotgun (WGS) entry which is preliminary data.</text>
</comment>
<keyword evidence="3 7" id="KW-0645">Protease</keyword>
<accession>A0A1V9X022</accession>
<dbReference type="Proteomes" id="UP000192247">
    <property type="component" value="Unassembled WGS sequence"/>
</dbReference>
<dbReference type="InterPro" id="IPR018114">
    <property type="entry name" value="TRYPSIN_HIS"/>
</dbReference>
<comment type="subcellular location">
    <subcellularLocation>
        <location evidence="1">Secreted</location>
    </subcellularLocation>
</comment>
<evidence type="ECO:0000313" key="10">
    <source>
        <dbReference type="Proteomes" id="UP000192247"/>
    </source>
</evidence>
<keyword evidence="10" id="KW-1185">Reference proteome</keyword>
<dbReference type="InterPro" id="IPR033116">
    <property type="entry name" value="TRYPSIN_SER"/>
</dbReference>
<dbReference type="InParanoid" id="A0A1V9X022"/>
<organism evidence="9 10">
    <name type="scientific">Tropilaelaps mercedesae</name>
    <dbReference type="NCBI Taxonomy" id="418985"/>
    <lineage>
        <taxon>Eukaryota</taxon>
        <taxon>Metazoa</taxon>
        <taxon>Ecdysozoa</taxon>
        <taxon>Arthropoda</taxon>
        <taxon>Chelicerata</taxon>
        <taxon>Arachnida</taxon>
        <taxon>Acari</taxon>
        <taxon>Parasitiformes</taxon>
        <taxon>Mesostigmata</taxon>
        <taxon>Gamasina</taxon>
        <taxon>Dermanyssoidea</taxon>
        <taxon>Laelapidae</taxon>
        <taxon>Tropilaelaps</taxon>
    </lineage>
</organism>
<keyword evidence="6" id="KW-1015">Disulfide bond</keyword>
<proteinExistence type="predicted"/>
<dbReference type="InterPro" id="IPR001314">
    <property type="entry name" value="Peptidase_S1A"/>
</dbReference>
<sequence length="303" mass="33503">MVCQTSSGTKVPSRISTGYYSKRTRDGRNMSRMCRAFWMAPFDPSDPAVDESSNKDPTEGPKFECGIAPAHPGLRIIGGQATWKGKWPWQVALLNRNREPFCGGTLVAPGWVLTAAHCIRRRLYIVAGEHNLKKRRTREIRVLESHIHPEYDVETVDNDVALLRLATPVAFDESIGAACLPDKPLPVGSLGTILGWGKLNDRAVNGSDILQEAQVPVTPQEDCRQVYAEYFVSENMMCAGYKRGRIDSCAGDSGGPLLVQDKQTKRWTVHGITSFGEGCGQRFGIYARVVNYVSWIKATMATL</sequence>
<keyword evidence="2" id="KW-0964">Secreted</keyword>
<dbReference type="GO" id="GO:0006508">
    <property type="term" value="P:proteolysis"/>
    <property type="evidence" value="ECO:0007669"/>
    <property type="project" value="UniProtKB-KW"/>
</dbReference>
<dbReference type="PROSITE" id="PS50240">
    <property type="entry name" value="TRYPSIN_DOM"/>
    <property type="match status" value="1"/>
</dbReference>
<dbReference type="PANTHER" id="PTHR24252:SF7">
    <property type="entry name" value="HYALIN"/>
    <property type="match status" value="1"/>
</dbReference>
<evidence type="ECO:0000256" key="6">
    <source>
        <dbReference type="ARBA" id="ARBA00023157"/>
    </source>
</evidence>
<dbReference type="PROSITE" id="PS00134">
    <property type="entry name" value="TRYPSIN_HIS"/>
    <property type="match status" value="1"/>
</dbReference>
<dbReference type="SUPFAM" id="SSF50494">
    <property type="entry name" value="Trypsin-like serine proteases"/>
    <property type="match status" value="1"/>
</dbReference>
<dbReference type="OrthoDB" id="10004439at2759"/>
<dbReference type="PROSITE" id="PS00135">
    <property type="entry name" value="TRYPSIN_SER"/>
    <property type="match status" value="1"/>
</dbReference>
<keyword evidence="5 7" id="KW-0720">Serine protease</keyword>
<evidence type="ECO:0000259" key="8">
    <source>
        <dbReference type="PROSITE" id="PS50240"/>
    </source>
</evidence>
<evidence type="ECO:0000313" key="9">
    <source>
        <dbReference type="EMBL" id="OQR66915.1"/>
    </source>
</evidence>
<evidence type="ECO:0000256" key="3">
    <source>
        <dbReference type="ARBA" id="ARBA00022670"/>
    </source>
</evidence>
<evidence type="ECO:0000256" key="5">
    <source>
        <dbReference type="ARBA" id="ARBA00022825"/>
    </source>
</evidence>
<dbReference type="InterPro" id="IPR009003">
    <property type="entry name" value="Peptidase_S1_PA"/>
</dbReference>
<dbReference type="SMART" id="SM00020">
    <property type="entry name" value="Tryp_SPc"/>
    <property type="match status" value="1"/>
</dbReference>
<evidence type="ECO:0000256" key="7">
    <source>
        <dbReference type="RuleBase" id="RU363034"/>
    </source>
</evidence>